<evidence type="ECO:0000256" key="5">
    <source>
        <dbReference type="SAM" id="MobiDB-lite"/>
    </source>
</evidence>
<name>A0A2N2E422_9BACT</name>
<dbReference type="AlphaFoldDB" id="A0A2N2E422"/>
<keyword evidence="3" id="KW-0732">Signal</keyword>
<dbReference type="InterPro" id="IPR006128">
    <property type="entry name" value="Lipoprotein_PsaA-like"/>
</dbReference>
<feature type="compositionally biased region" description="Acidic residues" evidence="5">
    <location>
        <begin position="124"/>
        <end position="140"/>
    </location>
</feature>
<evidence type="ECO:0000256" key="3">
    <source>
        <dbReference type="ARBA" id="ARBA00022729"/>
    </source>
</evidence>
<comment type="similarity">
    <text evidence="1 4">Belongs to the bacterial solute-binding protein 9 family.</text>
</comment>
<dbReference type="EMBL" id="PHAH01000001">
    <property type="protein sequence ID" value="PKM89412.1"/>
    <property type="molecule type" value="Genomic_DNA"/>
</dbReference>
<keyword evidence="2 4" id="KW-0813">Transport</keyword>
<organism evidence="6 7">
    <name type="scientific">Candidatus Falkowbacteria bacterium HGW-Falkowbacteria-2</name>
    <dbReference type="NCBI Taxonomy" id="2013769"/>
    <lineage>
        <taxon>Bacteria</taxon>
        <taxon>Candidatus Falkowiibacteriota</taxon>
    </lineage>
</organism>
<gene>
    <name evidence="6" type="ORF">CVU83_00120</name>
</gene>
<protein>
    <submittedName>
        <fullName evidence="6">Zinc-binding protein</fullName>
    </submittedName>
</protein>
<dbReference type="GO" id="GO:0046872">
    <property type="term" value="F:metal ion binding"/>
    <property type="evidence" value="ECO:0007669"/>
    <property type="project" value="InterPro"/>
</dbReference>
<dbReference type="SUPFAM" id="SSF53807">
    <property type="entry name" value="Helical backbone' metal receptor"/>
    <property type="match status" value="1"/>
</dbReference>
<feature type="region of interest" description="Disordered" evidence="5">
    <location>
        <begin position="124"/>
        <end position="146"/>
    </location>
</feature>
<evidence type="ECO:0000256" key="1">
    <source>
        <dbReference type="ARBA" id="ARBA00011028"/>
    </source>
</evidence>
<reference evidence="6 7" key="1">
    <citation type="journal article" date="2017" name="ISME J.">
        <title>Potential for microbial H2 and metal transformations associated with novel bacteria and archaea in deep terrestrial subsurface sediments.</title>
        <authorList>
            <person name="Hernsdorf A.W."/>
            <person name="Amano Y."/>
            <person name="Miyakawa K."/>
            <person name="Ise K."/>
            <person name="Suzuki Y."/>
            <person name="Anantharaman K."/>
            <person name="Probst A."/>
            <person name="Burstein D."/>
            <person name="Thomas B.C."/>
            <person name="Banfield J.F."/>
        </authorList>
    </citation>
    <scope>NUCLEOTIDE SEQUENCE [LARGE SCALE GENOMIC DNA]</scope>
    <source>
        <strain evidence="6">HGW-Falkowbacteria-2</strain>
    </source>
</reference>
<dbReference type="Pfam" id="PF01297">
    <property type="entry name" value="ZnuA"/>
    <property type="match status" value="1"/>
</dbReference>
<accession>A0A2N2E422</accession>
<evidence type="ECO:0000313" key="7">
    <source>
        <dbReference type="Proteomes" id="UP000233325"/>
    </source>
</evidence>
<proteinExistence type="inferred from homology"/>
<evidence type="ECO:0000256" key="4">
    <source>
        <dbReference type="RuleBase" id="RU003512"/>
    </source>
</evidence>
<evidence type="ECO:0000256" key="2">
    <source>
        <dbReference type="ARBA" id="ARBA00022448"/>
    </source>
</evidence>
<dbReference type="PRINTS" id="PR00690">
    <property type="entry name" value="ADHESNFAMILY"/>
</dbReference>
<dbReference type="InterPro" id="IPR006129">
    <property type="entry name" value="AdhesinB"/>
</dbReference>
<dbReference type="GO" id="GO:0030001">
    <property type="term" value="P:metal ion transport"/>
    <property type="evidence" value="ECO:0007669"/>
    <property type="project" value="InterPro"/>
</dbReference>
<dbReference type="PANTHER" id="PTHR42953">
    <property type="entry name" value="HIGH-AFFINITY ZINC UPTAKE SYSTEM PROTEIN ZNUA-RELATED"/>
    <property type="match status" value="1"/>
</dbReference>
<dbReference type="PANTHER" id="PTHR42953:SF3">
    <property type="entry name" value="HIGH-AFFINITY ZINC UPTAKE SYSTEM PROTEIN ZNUA"/>
    <property type="match status" value="1"/>
</dbReference>
<dbReference type="InterPro" id="IPR006127">
    <property type="entry name" value="ZnuA-like"/>
</dbReference>
<dbReference type="PRINTS" id="PR00691">
    <property type="entry name" value="ADHESINB"/>
</dbReference>
<dbReference type="Proteomes" id="UP000233325">
    <property type="component" value="Unassembled WGS sequence"/>
</dbReference>
<dbReference type="GO" id="GO:0007155">
    <property type="term" value="P:cell adhesion"/>
    <property type="evidence" value="ECO:0007669"/>
    <property type="project" value="InterPro"/>
</dbReference>
<dbReference type="InterPro" id="IPR050492">
    <property type="entry name" value="Bact_metal-bind_prot9"/>
</dbReference>
<evidence type="ECO:0000313" key="6">
    <source>
        <dbReference type="EMBL" id="PKM89412.1"/>
    </source>
</evidence>
<comment type="caution">
    <text evidence="6">The sequence shown here is derived from an EMBL/GenBank/DDBJ whole genome shotgun (WGS) entry which is preliminary data.</text>
</comment>
<dbReference type="Gene3D" id="3.40.50.1980">
    <property type="entry name" value="Nitrogenase molybdenum iron protein domain"/>
    <property type="match status" value="2"/>
</dbReference>
<sequence>MRKKYIYLGVFVLLILAAVWAVTSSWEGKPKEDDDKIYVVASLFPWYDLAREIGGAKVGVSLPLPPGVEAHSFEPTPNDMINIGGASLFVYTGDYLEPWASDIISSLGNGAPSSSALGEGYATLEDDDEHEGEEADEEEEGHGVDPHIWLDPVIMSKAADRLAQKLGEVDSENTEYYNSRAEDYTARLAALDSDYREGLSSCELKDLIYAGHFAFGYLADRYGLQHEAAQGFSPDAESNPNRLIELTNLLREKQAEYVFTEATDSRNLAEALASEANVSILTLNSAHNLSREDLRAGLTYERIMRENLEKLKLGLKCQ</sequence>